<evidence type="ECO:0000313" key="2">
    <source>
        <dbReference type="Proteomes" id="UP001234495"/>
    </source>
</evidence>
<reference evidence="1 2" key="1">
    <citation type="submission" date="2023-07" db="EMBL/GenBank/DDBJ databases">
        <title>Genomic Encyclopedia of Type Strains, Phase IV (KMG-IV): sequencing the most valuable type-strain genomes for metagenomic binning, comparative biology and taxonomic classification.</title>
        <authorList>
            <person name="Goeker M."/>
        </authorList>
    </citation>
    <scope>NUCLEOTIDE SEQUENCE [LARGE SCALE GENOMIC DNA]</scope>
    <source>
        <strain evidence="1 2">DSM 29005</strain>
    </source>
</reference>
<gene>
    <name evidence="1" type="ORF">J2S19_001972</name>
</gene>
<organism evidence="1 2">
    <name type="scientific">Metabacillus malikii</name>
    <dbReference type="NCBI Taxonomy" id="1504265"/>
    <lineage>
        <taxon>Bacteria</taxon>
        <taxon>Bacillati</taxon>
        <taxon>Bacillota</taxon>
        <taxon>Bacilli</taxon>
        <taxon>Bacillales</taxon>
        <taxon>Bacillaceae</taxon>
        <taxon>Metabacillus</taxon>
    </lineage>
</organism>
<proteinExistence type="predicted"/>
<sequence>MYILFMMVGLLIIVISSFIYSRYFPVWGVDCLKSLNVDGESIDIVDVRDYHQSTNKPIRKAVNIPIAYMKRHYQDIKRPTVHVVASNTIEKNMSVRFLRKKGFKVASYTLTDCDCK</sequence>
<dbReference type="InterPro" id="IPR036873">
    <property type="entry name" value="Rhodanese-like_dom_sf"/>
</dbReference>
<dbReference type="RefSeq" id="WP_307340508.1">
    <property type="nucleotide sequence ID" value="NZ_JAUSUD010000007.1"/>
</dbReference>
<dbReference type="EMBL" id="JAUSUD010000007">
    <property type="protein sequence ID" value="MDQ0230716.1"/>
    <property type="molecule type" value="Genomic_DNA"/>
</dbReference>
<dbReference type="Proteomes" id="UP001234495">
    <property type="component" value="Unassembled WGS sequence"/>
</dbReference>
<dbReference type="Gene3D" id="3.40.250.10">
    <property type="entry name" value="Rhodanese-like domain"/>
    <property type="match status" value="1"/>
</dbReference>
<protein>
    <submittedName>
        <fullName evidence="1">Rhodanese-related sulfurtransferase</fullName>
    </submittedName>
</protein>
<evidence type="ECO:0000313" key="1">
    <source>
        <dbReference type="EMBL" id="MDQ0230716.1"/>
    </source>
</evidence>
<keyword evidence="2" id="KW-1185">Reference proteome</keyword>
<dbReference type="SUPFAM" id="SSF52821">
    <property type="entry name" value="Rhodanese/Cell cycle control phosphatase"/>
    <property type="match status" value="1"/>
</dbReference>
<comment type="caution">
    <text evidence="1">The sequence shown here is derived from an EMBL/GenBank/DDBJ whole genome shotgun (WGS) entry which is preliminary data.</text>
</comment>
<name>A0ABT9ZEN6_9BACI</name>
<accession>A0ABT9ZEN6</accession>